<evidence type="ECO:0000313" key="2">
    <source>
        <dbReference type="EMBL" id="RCX03366.1"/>
    </source>
</evidence>
<feature type="signal peptide" evidence="1">
    <location>
        <begin position="1"/>
        <end position="22"/>
    </location>
</feature>
<evidence type="ECO:0000256" key="1">
    <source>
        <dbReference type="SAM" id="SignalP"/>
    </source>
</evidence>
<reference evidence="2 3" key="1">
    <citation type="submission" date="2018-07" db="EMBL/GenBank/DDBJ databases">
        <title>Genomic Encyclopedia of Type Strains, Phase IV (KMG-IV): sequencing the most valuable type-strain genomes for metagenomic binning, comparative biology and taxonomic classification.</title>
        <authorList>
            <person name="Goeker M."/>
        </authorList>
    </citation>
    <scope>NUCLEOTIDE SEQUENCE [LARGE SCALE GENOMIC DNA]</scope>
    <source>
        <strain evidence="2 3">DSM 21410</strain>
    </source>
</reference>
<organism evidence="2 3">
    <name type="scientific">Schleiferia thermophila</name>
    <dbReference type="NCBI Taxonomy" id="884107"/>
    <lineage>
        <taxon>Bacteria</taxon>
        <taxon>Pseudomonadati</taxon>
        <taxon>Bacteroidota</taxon>
        <taxon>Flavobacteriia</taxon>
        <taxon>Flavobacteriales</taxon>
        <taxon>Schleiferiaceae</taxon>
        <taxon>Schleiferia</taxon>
    </lineage>
</organism>
<accession>A0A369A4T7</accession>
<dbReference type="PROSITE" id="PS51257">
    <property type="entry name" value="PROKAR_LIPOPROTEIN"/>
    <property type="match status" value="1"/>
</dbReference>
<keyword evidence="3" id="KW-1185">Reference proteome</keyword>
<feature type="chain" id="PRO_5017059703" description="T9SS C-terminal target domain-containing protein" evidence="1">
    <location>
        <begin position="23"/>
        <end position="474"/>
    </location>
</feature>
<evidence type="ECO:0008006" key="4">
    <source>
        <dbReference type="Google" id="ProtNLM"/>
    </source>
</evidence>
<gene>
    <name evidence="2" type="ORF">DES35_103251</name>
</gene>
<protein>
    <recommendedName>
        <fullName evidence="4">T9SS C-terminal target domain-containing protein</fullName>
    </recommendedName>
</protein>
<dbReference type="PANTHER" id="PTHR41339">
    <property type="entry name" value="LIPL48"/>
    <property type="match status" value="1"/>
</dbReference>
<keyword evidence="1" id="KW-0732">Signal</keyword>
<dbReference type="Proteomes" id="UP000253517">
    <property type="component" value="Unassembled WGS sequence"/>
</dbReference>
<dbReference type="EMBL" id="QPJS01000003">
    <property type="protein sequence ID" value="RCX03366.1"/>
    <property type="molecule type" value="Genomic_DNA"/>
</dbReference>
<name>A0A369A4T7_9FLAO</name>
<comment type="caution">
    <text evidence="2">The sequence shown here is derived from an EMBL/GenBank/DDBJ whole genome shotgun (WGS) entry which is preliminary data.</text>
</comment>
<proteinExistence type="predicted"/>
<dbReference type="AlphaFoldDB" id="A0A369A4T7"/>
<dbReference type="RefSeq" id="WP_114366349.1">
    <property type="nucleotide sequence ID" value="NZ_BHZF01000003.1"/>
</dbReference>
<dbReference type="PANTHER" id="PTHR41339:SF1">
    <property type="entry name" value="SECRETED PROTEIN"/>
    <property type="match status" value="1"/>
</dbReference>
<sequence length="474" mass="51096">MRNTMKKAALFLLAAFTIASCSKDDDDNNNGKQSTLEVLEGNLTTRTLTADKKYLLRGQVFVRNGQTLTIEPGTVIFGDRRTRGTLVIDRGGKIIANGTASRPIVMTSSVEEGLRDRGDWGGLVILGNAACNQIDPAIEGIDPPVFFGGNPSNTSSASTANNTESSGELRYVRVEFAGIELSPNNETNSITMGGVGSGTVMEYCMVSFGGDDGFEWFGGTNNGKYLISFAMWDDDFDVDFGWSGNVQFGLAVRYPGYADQSGSNGFETDNGPNDNDVQPYTAGVFSNVTIVGPINSGSSVSNANFQHAIDARRRTALSIFNSFLTGFPRGLRFNQPSVMTNYQNGTGVLANNILIAASSSNRYLAGSGVSADSVRAYWEANNQTFVGINDSTHNHWGLNPNVFYGNRLPEQYSGATFTVQAGKPLLSGASFAHPKFNEPGRANFFDKNVTFRGGFGTTDWTAGWAEFNPINKKY</sequence>
<evidence type="ECO:0000313" key="3">
    <source>
        <dbReference type="Proteomes" id="UP000253517"/>
    </source>
</evidence>